<dbReference type="InterPro" id="IPR036188">
    <property type="entry name" value="FAD/NAD-bd_sf"/>
</dbReference>
<feature type="binding site" evidence="8">
    <location>
        <position position="102"/>
    </location>
    <ligand>
        <name>FAD</name>
        <dbReference type="ChEBI" id="CHEBI:57692"/>
    </ligand>
</feature>
<dbReference type="Pfam" id="PF05199">
    <property type="entry name" value="GMC_oxred_C"/>
    <property type="match status" value="1"/>
</dbReference>
<dbReference type="Gene3D" id="3.50.50.60">
    <property type="entry name" value="FAD/NAD(P)-binding domain"/>
    <property type="match status" value="1"/>
</dbReference>
<evidence type="ECO:0000256" key="9">
    <source>
        <dbReference type="RuleBase" id="RU003968"/>
    </source>
</evidence>
<protein>
    <submittedName>
        <fullName evidence="12">GMC oxidoreductase</fullName>
    </submittedName>
</protein>
<keyword evidence="3 9" id="KW-0285">Flavoprotein</keyword>
<evidence type="ECO:0000259" key="10">
    <source>
        <dbReference type="PROSITE" id="PS00623"/>
    </source>
</evidence>
<dbReference type="GO" id="GO:0050660">
    <property type="term" value="F:flavin adenine dinucleotide binding"/>
    <property type="evidence" value="ECO:0007669"/>
    <property type="project" value="InterPro"/>
</dbReference>
<evidence type="ECO:0000256" key="1">
    <source>
        <dbReference type="ARBA" id="ARBA00001974"/>
    </source>
</evidence>
<evidence type="ECO:0000256" key="8">
    <source>
        <dbReference type="PIRSR" id="PIRSR000137-2"/>
    </source>
</evidence>
<feature type="domain" description="Glucose-methanol-choline oxidoreductase N-terminal" evidence="11">
    <location>
        <begin position="304"/>
        <end position="318"/>
    </location>
</feature>
<dbReference type="InterPro" id="IPR000172">
    <property type="entry name" value="GMC_OxRdtase_N"/>
</dbReference>
<dbReference type="EMBL" id="ML170184">
    <property type="protein sequence ID" value="TDL20968.1"/>
    <property type="molecule type" value="Genomic_DNA"/>
</dbReference>
<gene>
    <name evidence="12" type="ORF">BD410DRAFT_840934</name>
</gene>
<dbReference type="Proteomes" id="UP000294933">
    <property type="component" value="Unassembled WGS sequence"/>
</dbReference>
<name>A0A4Y7Q162_9AGAM</name>
<evidence type="ECO:0000256" key="6">
    <source>
        <dbReference type="ARBA" id="ARBA00023002"/>
    </source>
</evidence>
<keyword evidence="4" id="KW-0732">Signal</keyword>
<dbReference type="STRING" id="50990.A0A4Y7Q162"/>
<feature type="domain" description="Glucose-methanol-choline oxidoreductase N-terminal" evidence="10">
    <location>
        <begin position="96"/>
        <end position="119"/>
    </location>
</feature>
<evidence type="ECO:0000313" key="13">
    <source>
        <dbReference type="Proteomes" id="UP000294933"/>
    </source>
</evidence>
<dbReference type="PROSITE" id="PS00623">
    <property type="entry name" value="GMC_OXRED_1"/>
    <property type="match status" value="1"/>
</dbReference>
<dbReference type="PANTHER" id="PTHR11552:SF201">
    <property type="entry name" value="GLUCOSE-METHANOL-CHOLINE OXIDOREDUCTASE N-TERMINAL DOMAIN-CONTAINING PROTEIN"/>
    <property type="match status" value="1"/>
</dbReference>
<evidence type="ECO:0000256" key="5">
    <source>
        <dbReference type="ARBA" id="ARBA00022827"/>
    </source>
</evidence>
<dbReference type="InterPro" id="IPR007867">
    <property type="entry name" value="GMC_OxRtase_C"/>
</dbReference>
<dbReference type="Pfam" id="PF00732">
    <property type="entry name" value="GMC_oxred_N"/>
    <property type="match status" value="1"/>
</dbReference>
<evidence type="ECO:0000313" key="12">
    <source>
        <dbReference type="EMBL" id="TDL20968.1"/>
    </source>
</evidence>
<dbReference type="PIRSF" id="PIRSF000137">
    <property type="entry name" value="Alcohol_oxidase"/>
    <property type="match status" value="1"/>
</dbReference>
<reference evidence="12 13" key="1">
    <citation type="submission" date="2018-06" db="EMBL/GenBank/DDBJ databases">
        <title>A transcriptomic atlas of mushroom development highlights an independent origin of complex multicellularity.</title>
        <authorList>
            <consortium name="DOE Joint Genome Institute"/>
            <person name="Krizsan K."/>
            <person name="Almasi E."/>
            <person name="Merenyi Z."/>
            <person name="Sahu N."/>
            <person name="Viragh M."/>
            <person name="Koszo T."/>
            <person name="Mondo S."/>
            <person name="Kiss B."/>
            <person name="Balint B."/>
            <person name="Kues U."/>
            <person name="Barry K."/>
            <person name="Hegedus J.C."/>
            <person name="Henrissat B."/>
            <person name="Johnson J."/>
            <person name="Lipzen A."/>
            <person name="Ohm R."/>
            <person name="Nagy I."/>
            <person name="Pangilinan J."/>
            <person name="Yan J."/>
            <person name="Xiong Y."/>
            <person name="Grigoriev I.V."/>
            <person name="Hibbett D.S."/>
            <person name="Nagy L.G."/>
        </authorList>
    </citation>
    <scope>NUCLEOTIDE SEQUENCE [LARGE SCALE GENOMIC DNA]</scope>
    <source>
        <strain evidence="12 13">SZMC22713</strain>
    </source>
</reference>
<proteinExistence type="inferred from homology"/>
<sequence length="644" mass="70639">MSTHSTLSGINDIAHKAFDYVIIGGGTAGLCLAARLSEDPTISVAVLEAGNAYIRHPVTSVPGLMAKYLNDPNYDWCFKTVPQKHANGSQIGFNRGKCLGGTSSINSSLWHRPHKDEIDAWEKLGNPGWSWTRFSEYCKKSERLSIPTQDMVEKYRQLFDPVSHGENGDNSFVVCLKHIYGSPGPVPIMFPVKVSEYDMPVQKALNGLGVPTLTDPANGEVSGTFQTTLSLHKDNITRVSSVTAYYLPNAHRSNLSVLTGAHGVKILTTKSNQHGEVSSTGVEFLHSGQRHVVKANKEVILSAGTINTPQILELSGIGDPRILSPLGITAEVDLPGVGRNIQDHISYAVSFELVDDFKWETMDAMRDPKFAAEQVKLHAQQKGLLTMSAAGLTFAPLQIIAPERFDELTELAQNIASKAPPELKEQYDIQVNRLRDKSLPNCEIGLFPGFWSAPNPPKPGKRYLTLVAILSHPFSRGTIHINSNSAETPPAIDPHFLEESLDLEILLETVKFMRRLPQTDALKTLISGELNPGPRIQTDDQLRETIKGNIKSIWHTCGSASMLPRDKGGVVDSNLRVWGTQNLRVVDLSVVPLIPLAHTQATAYAIAEQGIYLHHKHPYLNFPHSVILAAAEIIKLSNTSKGRL</sequence>
<evidence type="ECO:0000256" key="3">
    <source>
        <dbReference type="ARBA" id="ARBA00022630"/>
    </source>
</evidence>
<dbReference type="Gene3D" id="3.30.560.10">
    <property type="entry name" value="Glucose Oxidase, domain 3"/>
    <property type="match status" value="1"/>
</dbReference>
<keyword evidence="6" id="KW-0560">Oxidoreductase</keyword>
<evidence type="ECO:0000256" key="4">
    <source>
        <dbReference type="ARBA" id="ARBA00022729"/>
    </source>
</evidence>
<comment type="cofactor">
    <cofactor evidence="1 8">
        <name>FAD</name>
        <dbReference type="ChEBI" id="CHEBI:57692"/>
    </cofactor>
</comment>
<comment type="similarity">
    <text evidence="2 9">Belongs to the GMC oxidoreductase family.</text>
</comment>
<feature type="binding site" evidence="8">
    <location>
        <begin position="554"/>
        <end position="555"/>
    </location>
    <ligand>
        <name>FAD</name>
        <dbReference type="ChEBI" id="CHEBI:57692"/>
    </ligand>
</feature>
<dbReference type="GO" id="GO:0016614">
    <property type="term" value="F:oxidoreductase activity, acting on CH-OH group of donors"/>
    <property type="evidence" value="ECO:0007669"/>
    <property type="project" value="InterPro"/>
</dbReference>
<feature type="active site" description="Proton acceptor" evidence="7">
    <location>
        <position position="598"/>
    </location>
</feature>
<accession>A0A4Y7Q162</accession>
<evidence type="ECO:0000256" key="2">
    <source>
        <dbReference type="ARBA" id="ARBA00010790"/>
    </source>
</evidence>
<keyword evidence="5 8" id="KW-0274">FAD</keyword>
<dbReference type="AlphaFoldDB" id="A0A4Y7Q162"/>
<dbReference type="OrthoDB" id="269227at2759"/>
<dbReference type="SUPFAM" id="SSF54373">
    <property type="entry name" value="FAD-linked reductases, C-terminal domain"/>
    <property type="match status" value="1"/>
</dbReference>
<dbReference type="SUPFAM" id="SSF51905">
    <property type="entry name" value="FAD/NAD(P)-binding domain"/>
    <property type="match status" value="1"/>
</dbReference>
<organism evidence="12 13">
    <name type="scientific">Rickenella mellea</name>
    <dbReference type="NCBI Taxonomy" id="50990"/>
    <lineage>
        <taxon>Eukaryota</taxon>
        <taxon>Fungi</taxon>
        <taxon>Dikarya</taxon>
        <taxon>Basidiomycota</taxon>
        <taxon>Agaricomycotina</taxon>
        <taxon>Agaricomycetes</taxon>
        <taxon>Hymenochaetales</taxon>
        <taxon>Rickenellaceae</taxon>
        <taxon>Rickenella</taxon>
    </lineage>
</organism>
<feature type="active site" description="Proton donor" evidence="7">
    <location>
        <position position="555"/>
    </location>
</feature>
<evidence type="ECO:0000256" key="7">
    <source>
        <dbReference type="PIRSR" id="PIRSR000137-1"/>
    </source>
</evidence>
<keyword evidence="13" id="KW-1185">Reference proteome</keyword>
<dbReference type="PANTHER" id="PTHR11552">
    <property type="entry name" value="GLUCOSE-METHANOL-CHOLINE GMC OXIDOREDUCTASE"/>
    <property type="match status" value="1"/>
</dbReference>
<dbReference type="PROSITE" id="PS00624">
    <property type="entry name" value="GMC_OXRED_2"/>
    <property type="match status" value="1"/>
</dbReference>
<dbReference type="InterPro" id="IPR012132">
    <property type="entry name" value="GMC_OxRdtase"/>
</dbReference>
<dbReference type="VEuPathDB" id="FungiDB:BD410DRAFT_840934"/>
<evidence type="ECO:0000259" key="11">
    <source>
        <dbReference type="PROSITE" id="PS00624"/>
    </source>
</evidence>